<sequence length="323" mass="36390">MLLKPFARPLQISNSYNIGKTFQEQSTAQYTAKKDFHNDVALQEGLPMSDFVRRLEDTNEEHAMIIFPYMKDDLLNLCASQQLSLRSRKRILKDALRGLVALHADDYVHTGEDADSDVIPDTDLVTDIKPNNILVDWGPGHDHDIVVNGVQIADVEDACYIPPGRNIVGLQVGNWMWRSPEAHAQGPVNSPSDMFSFGLVCIYTVTNKVVLAVAKSELEEGEELLSRVIARQISYFADWDGITGLLNHLCGNPWAEVFEILWDDIGDSNPRRPFSLWLWNESLGCTKEEWSGFKTLISGLTAFDPNSRLTAKEALEHNWFSEI</sequence>
<dbReference type="InterPro" id="IPR050108">
    <property type="entry name" value="CDK"/>
</dbReference>
<evidence type="ECO:0000256" key="5">
    <source>
        <dbReference type="ARBA" id="ARBA00048367"/>
    </source>
</evidence>
<dbReference type="OrthoDB" id="4062651at2759"/>
<dbReference type="GO" id="GO:0005524">
    <property type="term" value="F:ATP binding"/>
    <property type="evidence" value="ECO:0007669"/>
    <property type="project" value="UniProtKB-KW"/>
</dbReference>
<evidence type="ECO:0000256" key="4">
    <source>
        <dbReference type="ARBA" id="ARBA00047811"/>
    </source>
</evidence>
<keyword evidence="7" id="KW-0418">Kinase</keyword>
<organism evidence="7 8">
    <name type="scientific">Aureobasidium namibiae CBS 147.97</name>
    <dbReference type="NCBI Taxonomy" id="1043004"/>
    <lineage>
        <taxon>Eukaryota</taxon>
        <taxon>Fungi</taxon>
        <taxon>Dikarya</taxon>
        <taxon>Ascomycota</taxon>
        <taxon>Pezizomycotina</taxon>
        <taxon>Dothideomycetes</taxon>
        <taxon>Dothideomycetidae</taxon>
        <taxon>Dothideales</taxon>
        <taxon>Saccotheciaceae</taxon>
        <taxon>Aureobasidium</taxon>
    </lineage>
</organism>
<comment type="catalytic activity">
    <reaction evidence="4">
        <text>L-threonyl-[protein] + ATP = O-phospho-L-threonyl-[protein] + ADP + H(+)</text>
        <dbReference type="Rhea" id="RHEA:46608"/>
        <dbReference type="Rhea" id="RHEA-COMP:11060"/>
        <dbReference type="Rhea" id="RHEA-COMP:11605"/>
        <dbReference type="ChEBI" id="CHEBI:15378"/>
        <dbReference type="ChEBI" id="CHEBI:30013"/>
        <dbReference type="ChEBI" id="CHEBI:30616"/>
        <dbReference type="ChEBI" id="CHEBI:61977"/>
        <dbReference type="ChEBI" id="CHEBI:456216"/>
        <dbReference type="EC" id="2.7.11.22"/>
    </reaction>
</comment>
<gene>
    <name evidence="7" type="ORF">M436DRAFT_63551</name>
</gene>
<dbReference type="SUPFAM" id="SSF56112">
    <property type="entry name" value="Protein kinase-like (PK-like)"/>
    <property type="match status" value="1"/>
</dbReference>
<evidence type="ECO:0000313" key="8">
    <source>
        <dbReference type="Proteomes" id="UP000027730"/>
    </source>
</evidence>
<dbReference type="GO" id="GO:0004693">
    <property type="term" value="F:cyclin-dependent protein serine/threonine kinase activity"/>
    <property type="evidence" value="ECO:0007669"/>
    <property type="project" value="UniProtKB-EC"/>
</dbReference>
<reference evidence="7 8" key="1">
    <citation type="journal article" date="2014" name="BMC Genomics">
        <title>Genome sequencing of four Aureobasidium pullulans varieties: biotechnological potential, stress tolerance, and description of new species.</title>
        <authorList>
            <person name="Gostin Ar C."/>
            <person name="Ohm R.A."/>
            <person name="Kogej T."/>
            <person name="Sonjak S."/>
            <person name="Turk M."/>
            <person name="Zajc J."/>
            <person name="Zalar P."/>
            <person name="Grube M."/>
            <person name="Sun H."/>
            <person name="Han J."/>
            <person name="Sharma A."/>
            <person name="Chiniquy J."/>
            <person name="Ngan C.Y."/>
            <person name="Lipzen A."/>
            <person name="Barry K."/>
            <person name="Grigoriev I.V."/>
            <person name="Gunde-Cimerman N."/>
        </authorList>
    </citation>
    <scope>NUCLEOTIDE SEQUENCE [LARGE SCALE GENOMIC DNA]</scope>
    <source>
        <strain evidence="7 8">CBS 147.97</strain>
    </source>
</reference>
<evidence type="ECO:0000256" key="2">
    <source>
        <dbReference type="ARBA" id="ARBA00022741"/>
    </source>
</evidence>
<keyword evidence="2" id="KW-0547">Nucleotide-binding</keyword>
<keyword evidence="8" id="KW-1185">Reference proteome</keyword>
<dbReference type="STRING" id="1043004.A0A074XF54"/>
<evidence type="ECO:0000259" key="6">
    <source>
        <dbReference type="PROSITE" id="PS50011"/>
    </source>
</evidence>
<accession>A0A074XF54</accession>
<comment type="catalytic activity">
    <reaction evidence="5">
        <text>L-seryl-[protein] + ATP = O-phospho-L-seryl-[protein] + ADP + H(+)</text>
        <dbReference type="Rhea" id="RHEA:17989"/>
        <dbReference type="Rhea" id="RHEA-COMP:9863"/>
        <dbReference type="Rhea" id="RHEA-COMP:11604"/>
        <dbReference type="ChEBI" id="CHEBI:15378"/>
        <dbReference type="ChEBI" id="CHEBI:29999"/>
        <dbReference type="ChEBI" id="CHEBI:30616"/>
        <dbReference type="ChEBI" id="CHEBI:83421"/>
        <dbReference type="ChEBI" id="CHEBI:456216"/>
        <dbReference type="EC" id="2.7.11.22"/>
    </reaction>
</comment>
<evidence type="ECO:0000256" key="1">
    <source>
        <dbReference type="ARBA" id="ARBA00012425"/>
    </source>
</evidence>
<dbReference type="InterPro" id="IPR011009">
    <property type="entry name" value="Kinase-like_dom_sf"/>
</dbReference>
<dbReference type="AlphaFoldDB" id="A0A074XF54"/>
<dbReference type="PANTHER" id="PTHR24056">
    <property type="entry name" value="CELL DIVISION PROTEIN KINASE"/>
    <property type="match status" value="1"/>
</dbReference>
<feature type="domain" description="Protein kinase" evidence="6">
    <location>
        <begin position="1"/>
        <end position="320"/>
    </location>
</feature>
<dbReference type="Gene3D" id="1.10.510.10">
    <property type="entry name" value="Transferase(Phosphotransferase) domain 1"/>
    <property type="match status" value="1"/>
</dbReference>
<keyword evidence="7" id="KW-0808">Transferase</keyword>
<dbReference type="Pfam" id="PF00069">
    <property type="entry name" value="Pkinase"/>
    <property type="match status" value="1"/>
</dbReference>
<dbReference type="PROSITE" id="PS50011">
    <property type="entry name" value="PROTEIN_KINASE_DOM"/>
    <property type="match status" value="1"/>
</dbReference>
<dbReference type="EC" id="2.7.11.22" evidence="1"/>
<name>A0A074XF54_9PEZI</name>
<proteinExistence type="predicted"/>
<dbReference type="EMBL" id="KL584709">
    <property type="protein sequence ID" value="KEQ73231.1"/>
    <property type="molecule type" value="Genomic_DNA"/>
</dbReference>
<dbReference type="GeneID" id="25413546"/>
<dbReference type="GO" id="GO:0005634">
    <property type="term" value="C:nucleus"/>
    <property type="evidence" value="ECO:0007669"/>
    <property type="project" value="TreeGrafter"/>
</dbReference>
<dbReference type="HOGENOM" id="CLU_054430_0_1_1"/>
<protein>
    <recommendedName>
        <fullName evidence="1">cyclin-dependent kinase</fullName>
        <ecNumber evidence="1">2.7.11.22</ecNumber>
    </recommendedName>
</protein>
<dbReference type="RefSeq" id="XP_013427614.1">
    <property type="nucleotide sequence ID" value="XM_013572160.1"/>
</dbReference>
<evidence type="ECO:0000313" key="7">
    <source>
        <dbReference type="EMBL" id="KEQ73231.1"/>
    </source>
</evidence>
<dbReference type="InterPro" id="IPR000719">
    <property type="entry name" value="Prot_kinase_dom"/>
</dbReference>
<dbReference type="Proteomes" id="UP000027730">
    <property type="component" value="Unassembled WGS sequence"/>
</dbReference>
<keyword evidence="3" id="KW-0067">ATP-binding</keyword>
<dbReference type="SMART" id="SM00220">
    <property type="entry name" value="S_TKc"/>
    <property type="match status" value="1"/>
</dbReference>
<evidence type="ECO:0000256" key="3">
    <source>
        <dbReference type="ARBA" id="ARBA00022840"/>
    </source>
</evidence>